<sequence length="366" mass="41036">MSPRTDPILDCPIDQVPDGREFVEAAMRWHFSPETGSPFWLERAKTLDFDPRADVRSFEDLRRFPNVANELREVRVEDLIPRGYGPDAAVVGVYESGGTTGPPKRVVVLRDWLDRLLLRLEQDLEARGYPESGNWLSLGPTGPHIYGELVRRQAERRGGIRLAVDMDPRWVKRSIAEGRAEEAERYAEHLIDQSAHLLRTQDVRVMVTTPPLLTRLARRDALVSLVNEKVSVISWGGAHMDPDTHYLLRTEVFPGVRLYGMYGSTMILGGLPERAVPPEQDVIVFDSFSPYIAFEVVDPRTGESVRIGDRGQVVMHHVSKSFLLPNNLERDLATRVAAPPGQTGDSVADVGPLPTFEDEPVIEGVY</sequence>
<dbReference type="RefSeq" id="WP_150939608.1">
    <property type="nucleotide sequence ID" value="NZ_VYTZ01000019.1"/>
</dbReference>
<name>A0A5J5JUI2_9ACTN</name>
<accession>A0A5J5JUI2</accession>
<reference evidence="1 2" key="1">
    <citation type="submission" date="2019-09" db="EMBL/GenBank/DDBJ databases">
        <title>Screening of Novel Bioactive Compounds from Soil-Associated.</title>
        <authorList>
            <person name="Gong X."/>
        </authorList>
    </citation>
    <scope>NUCLEOTIDE SEQUENCE [LARGE SCALE GENOMIC DNA]</scope>
    <source>
        <strain evidence="1 2">Gxj-6</strain>
    </source>
</reference>
<evidence type="ECO:0000313" key="2">
    <source>
        <dbReference type="Proteomes" id="UP000327011"/>
    </source>
</evidence>
<dbReference type="InterPro" id="IPR042099">
    <property type="entry name" value="ANL_N_sf"/>
</dbReference>
<gene>
    <name evidence="1" type="ORF">F5972_33515</name>
</gene>
<dbReference type="AlphaFoldDB" id="A0A5J5JUI2"/>
<evidence type="ECO:0000313" key="1">
    <source>
        <dbReference type="EMBL" id="KAA9373888.1"/>
    </source>
</evidence>
<proteinExistence type="predicted"/>
<protein>
    <submittedName>
        <fullName evidence="1">AMP-binding protein</fullName>
    </submittedName>
</protein>
<keyword evidence="2" id="KW-1185">Reference proteome</keyword>
<comment type="caution">
    <text evidence="1">The sequence shown here is derived from an EMBL/GenBank/DDBJ whole genome shotgun (WGS) entry which is preliminary data.</text>
</comment>
<dbReference type="EMBL" id="VYTZ01000019">
    <property type="protein sequence ID" value="KAA9373888.1"/>
    <property type="molecule type" value="Genomic_DNA"/>
</dbReference>
<dbReference type="Gene3D" id="3.40.50.12780">
    <property type="entry name" value="N-terminal domain of ligase-like"/>
    <property type="match status" value="1"/>
</dbReference>
<dbReference type="Proteomes" id="UP000327011">
    <property type="component" value="Unassembled WGS sequence"/>
</dbReference>
<organism evidence="1 2">
    <name type="scientific">Microbispora cellulosiformans</name>
    <dbReference type="NCBI Taxonomy" id="2614688"/>
    <lineage>
        <taxon>Bacteria</taxon>
        <taxon>Bacillati</taxon>
        <taxon>Actinomycetota</taxon>
        <taxon>Actinomycetes</taxon>
        <taxon>Streptosporangiales</taxon>
        <taxon>Streptosporangiaceae</taxon>
        <taxon>Microbispora</taxon>
    </lineage>
</organism>
<dbReference type="SUPFAM" id="SSF56801">
    <property type="entry name" value="Acetyl-CoA synthetase-like"/>
    <property type="match status" value="1"/>
</dbReference>